<feature type="transmembrane region" description="Helical" evidence="10">
    <location>
        <begin position="47"/>
        <end position="66"/>
    </location>
</feature>
<organism evidence="13">
    <name type="scientific">Thermocrinis ruber</name>
    <dbReference type="NCBI Taxonomy" id="75906"/>
    <lineage>
        <taxon>Bacteria</taxon>
        <taxon>Pseudomonadati</taxon>
        <taxon>Aquificota</taxon>
        <taxon>Aquificia</taxon>
        <taxon>Aquificales</taxon>
        <taxon>Aquificaceae</taxon>
        <taxon>Thermocrinis</taxon>
    </lineage>
</organism>
<evidence type="ECO:0000256" key="10">
    <source>
        <dbReference type="RuleBase" id="RU363032"/>
    </source>
</evidence>
<dbReference type="InterPro" id="IPR035906">
    <property type="entry name" value="MetI-like_sf"/>
</dbReference>
<feature type="transmembrane region" description="Helical" evidence="10">
    <location>
        <begin position="197"/>
        <end position="216"/>
    </location>
</feature>
<gene>
    <name evidence="13" type="primary">modB</name>
    <name evidence="13" type="ORF">ENN04_05135</name>
</gene>
<dbReference type="GO" id="GO:0015098">
    <property type="term" value="F:molybdate ion transmembrane transporter activity"/>
    <property type="evidence" value="ECO:0007669"/>
    <property type="project" value="UniProtKB-UniRule"/>
</dbReference>
<keyword evidence="6 11" id="KW-0500">Molybdenum</keyword>
<accession>A0A7C5SWZ7</accession>
<dbReference type="PROSITE" id="PS50928">
    <property type="entry name" value="ABC_TM1"/>
    <property type="match status" value="1"/>
</dbReference>
<proteinExistence type="inferred from homology"/>
<reference evidence="13" key="1">
    <citation type="journal article" date="2020" name="mSystems">
        <title>Genome- and Community-Level Interaction Insights into Carbon Utilization and Element Cycling Functions of Hydrothermarchaeota in Hydrothermal Sediment.</title>
        <authorList>
            <person name="Zhou Z."/>
            <person name="Liu Y."/>
            <person name="Xu W."/>
            <person name="Pan J."/>
            <person name="Luo Z.H."/>
            <person name="Li M."/>
        </authorList>
    </citation>
    <scope>NUCLEOTIDE SEQUENCE [LARGE SCALE GENOMIC DNA]</scope>
    <source>
        <strain evidence="13">SpSt-114</strain>
    </source>
</reference>
<evidence type="ECO:0000256" key="7">
    <source>
        <dbReference type="ARBA" id="ARBA00022692"/>
    </source>
</evidence>
<feature type="transmembrane region" description="Helical" evidence="10">
    <location>
        <begin position="86"/>
        <end position="106"/>
    </location>
</feature>
<evidence type="ECO:0000259" key="12">
    <source>
        <dbReference type="PROSITE" id="PS50928"/>
    </source>
</evidence>
<keyword evidence="4 10" id="KW-0813">Transport</keyword>
<dbReference type="PANTHER" id="PTHR30183">
    <property type="entry name" value="MOLYBDENUM TRANSPORT SYSTEM PERMEASE PROTEIN MODB"/>
    <property type="match status" value="1"/>
</dbReference>
<comment type="function">
    <text evidence="1 11">Part of the binding-protein-dependent transport system for molybdenum; probably responsible for the translocation of the substrate across the membrane.</text>
</comment>
<evidence type="ECO:0000313" key="13">
    <source>
        <dbReference type="EMBL" id="HHO74007.1"/>
    </source>
</evidence>
<comment type="caution">
    <text evidence="13">The sequence shown here is derived from an EMBL/GenBank/DDBJ whole genome shotgun (WGS) entry which is preliminary data.</text>
</comment>
<dbReference type="Gene3D" id="1.10.3720.10">
    <property type="entry name" value="MetI-like"/>
    <property type="match status" value="1"/>
</dbReference>
<dbReference type="NCBIfam" id="TIGR02141">
    <property type="entry name" value="modB_ABC"/>
    <property type="match status" value="1"/>
</dbReference>
<dbReference type="GO" id="GO:0005886">
    <property type="term" value="C:plasma membrane"/>
    <property type="evidence" value="ECO:0007669"/>
    <property type="project" value="UniProtKB-SubCell"/>
</dbReference>
<sequence>MNSLDITPFWLTLELSFWTTLTLLFLGIPLAYFLAYSRSRYTSLVEALVSLPLVLPPTVLGFYLLLALNKEGFIGSLWYRLFGKQLVFHFEGILIASVIYSLPMMVHPLTAGFRSVPKNLIEASYTLGKSKWETLIKVILPNMKASVLTGIVLSFAHTLGEFGVVLMVGGNIEGETRVVSIAIYSAVEALDYTTAHVYSLVLLLFSVFSLTALYVLNRRWSPL</sequence>
<dbReference type="InterPro" id="IPR011867">
    <property type="entry name" value="ModB_ABC"/>
</dbReference>
<dbReference type="Pfam" id="PF00528">
    <property type="entry name" value="BPD_transp_1"/>
    <property type="match status" value="1"/>
</dbReference>
<keyword evidence="9 10" id="KW-0472">Membrane</keyword>
<name>A0A7C5SWZ7_9AQUI</name>
<feature type="transmembrane region" description="Helical" evidence="10">
    <location>
        <begin position="15"/>
        <end position="35"/>
    </location>
</feature>
<dbReference type="SUPFAM" id="SSF161098">
    <property type="entry name" value="MetI-like"/>
    <property type="match status" value="1"/>
</dbReference>
<evidence type="ECO:0000256" key="1">
    <source>
        <dbReference type="ARBA" id="ARBA00002949"/>
    </source>
</evidence>
<evidence type="ECO:0000256" key="5">
    <source>
        <dbReference type="ARBA" id="ARBA00022475"/>
    </source>
</evidence>
<comment type="similarity">
    <text evidence="3 11">Belongs to the binding-protein-dependent transport system permease family. CysTW subfamily.</text>
</comment>
<dbReference type="CDD" id="cd06261">
    <property type="entry name" value="TM_PBP2"/>
    <property type="match status" value="1"/>
</dbReference>
<dbReference type="PANTHER" id="PTHR30183:SF8">
    <property type="entry name" value="MOLYBDENUM TRANSPORT SYSTEM PERMEASE"/>
    <property type="match status" value="1"/>
</dbReference>
<feature type="domain" description="ABC transmembrane type-1" evidence="12">
    <location>
        <begin position="9"/>
        <end position="213"/>
    </location>
</feature>
<keyword evidence="7 10" id="KW-0812">Transmembrane</keyword>
<keyword evidence="8 10" id="KW-1133">Transmembrane helix</keyword>
<evidence type="ECO:0000256" key="4">
    <source>
        <dbReference type="ARBA" id="ARBA00022448"/>
    </source>
</evidence>
<evidence type="ECO:0000256" key="9">
    <source>
        <dbReference type="ARBA" id="ARBA00023136"/>
    </source>
</evidence>
<evidence type="ECO:0000256" key="2">
    <source>
        <dbReference type="ARBA" id="ARBA00004651"/>
    </source>
</evidence>
<feature type="transmembrane region" description="Helical" evidence="10">
    <location>
        <begin position="147"/>
        <end position="168"/>
    </location>
</feature>
<evidence type="ECO:0000256" key="3">
    <source>
        <dbReference type="ARBA" id="ARBA00007069"/>
    </source>
</evidence>
<comment type="subcellular location">
    <subcellularLocation>
        <location evidence="2 10">Cell membrane</location>
        <topology evidence="2 10">Multi-pass membrane protein</topology>
    </subcellularLocation>
</comment>
<evidence type="ECO:0000256" key="11">
    <source>
        <dbReference type="RuleBase" id="RU365097"/>
    </source>
</evidence>
<protein>
    <recommendedName>
        <fullName evidence="11">Molybdenum transport system permease</fullName>
    </recommendedName>
</protein>
<evidence type="ECO:0000256" key="6">
    <source>
        <dbReference type="ARBA" id="ARBA00022505"/>
    </source>
</evidence>
<keyword evidence="5 11" id="KW-1003">Cell membrane</keyword>
<dbReference type="EMBL" id="DSAC01000062">
    <property type="protein sequence ID" value="HHO74007.1"/>
    <property type="molecule type" value="Genomic_DNA"/>
</dbReference>
<evidence type="ECO:0000256" key="8">
    <source>
        <dbReference type="ARBA" id="ARBA00022989"/>
    </source>
</evidence>
<dbReference type="InterPro" id="IPR000515">
    <property type="entry name" value="MetI-like"/>
</dbReference>
<dbReference type="AlphaFoldDB" id="A0A7C5SWZ7"/>